<dbReference type="EMBL" id="QENZ01000004">
    <property type="protein sequence ID" value="PVX50922.1"/>
    <property type="molecule type" value="Genomic_DNA"/>
</dbReference>
<dbReference type="GO" id="GO:0016020">
    <property type="term" value="C:membrane"/>
    <property type="evidence" value="ECO:0007669"/>
    <property type="project" value="UniProtKB-SubCell"/>
</dbReference>
<dbReference type="CDD" id="cd06530">
    <property type="entry name" value="S26_SPase_I"/>
    <property type="match status" value="2"/>
</dbReference>
<feature type="domain" description="Peptidase S26" evidence="5">
    <location>
        <begin position="63"/>
        <end position="258"/>
    </location>
</feature>
<keyword evidence="4" id="KW-0378">Hydrolase</keyword>
<sequence>MKNTSTKQWIKFGIVALIYILWCIWLRNFWLLLGLVIIYDMYISKKVHWAFWKKRGVKKQTRLIEWVDAIIFAIIAASIIRIFIFQAYIIPTPSMERELLVGDFLFVSKVAYGPRVPMTPLSVPLVHNKIPGTNIKSYSELIHWDYKRLAGLSQIKRDDIFVFNFPAGDIYIEGYENPDYHTHVRDFIQQLKSQGGNFTDAQYEQKAEELLAQRYTILDRPVDKRENFIKRCVAVAGDELEIKDGKVYTNGNPQPDFDNILLTYQIVTDANKLLSYEQLEPIGVSLANYQGYKQSGLLSLSASMAQSIQEMNGVVSVDKQLSSKGVDGRVFPFISELGWNRDHMGPLTIPAKGDIINLSVENLPFYKRIIEAYEGNTLRVEGDNIYINEQLTDAYTIKMNYYWAMGDNRHNSADSRYWGFVPEDHVVGKAWLIWMSKKPEGGIRWNRLLKSVHP</sequence>
<keyword evidence="4" id="KW-0472">Membrane</keyword>
<keyword evidence="4" id="KW-0812">Transmembrane</keyword>
<feature type="domain" description="Peptidase S26" evidence="5">
    <location>
        <begin position="394"/>
        <end position="434"/>
    </location>
</feature>
<dbReference type="Pfam" id="PF10502">
    <property type="entry name" value="Peptidase_S26"/>
    <property type="match status" value="2"/>
</dbReference>
<keyword evidence="4" id="KW-1133">Transmembrane helix</keyword>
<dbReference type="GO" id="GO:0009003">
    <property type="term" value="F:signal peptidase activity"/>
    <property type="evidence" value="ECO:0007669"/>
    <property type="project" value="UniProtKB-EC"/>
</dbReference>
<keyword evidence="4" id="KW-0645">Protease</keyword>
<dbReference type="OrthoDB" id="9802919at2"/>
<evidence type="ECO:0000256" key="3">
    <source>
        <dbReference type="PIRSR" id="PIRSR600223-1"/>
    </source>
</evidence>
<comment type="caution">
    <text evidence="6">The sequence shown here is derived from an EMBL/GenBank/DDBJ whole genome shotgun (WGS) entry which is preliminary data.</text>
</comment>
<comment type="caution">
    <text evidence="4">Lacks conserved residue(s) required for the propagation of feature annotation.</text>
</comment>
<dbReference type="RefSeq" id="WP_116496472.1">
    <property type="nucleotide sequence ID" value="NZ_QENZ01000004.1"/>
</dbReference>
<dbReference type="NCBIfam" id="TIGR02227">
    <property type="entry name" value="sigpep_I_bact"/>
    <property type="match status" value="1"/>
</dbReference>
<evidence type="ECO:0000256" key="4">
    <source>
        <dbReference type="RuleBase" id="RU362042"/>
    </source>
</evidence>
<organism evidence="6 7">
    <name type="scientific">Balneicella halophila</name>
    <dbReference type="NCBI Taxonomy" id="1537566"/>
    <lineage>
        <taxon>Bacteria</taxon>
        <taxon>Pseudomonadati</taxon>
        <taxon>Bacteroidota</taxon>
        <taxon>Bacteroidia</taxon>
        <taxon>Bacteroidales</taxon>
        <taxon>Balneicellaceae</taxon>
        <taxon>Balneicella</taxon>
    </lineage>
</organism>
<dbReference type="InterPro" id="IPR000223">
    <property type="entry name" value="Pept_S26A_signal_pept_1"/>
</dbReference>
<dbReference type="PANTHER" id="PTHR43390">
    <property type="entry name" value="SIGNAL PEPTIDASE I"/>
    <property type="match status" value="1"/>
</dbReference>
<dbReference type="Proteomes" id="UP000251835">
    <property type="component" value="Unassembled WGS sequence"/>
</dbReference>
<dbReference type="AlphaFoldDB" id="A0A7L4UQP8"/>
<proteinExistence type="inferred from homology"/>
<feature type="active site" evidence="3">
    <location>
        <position position="94"/>
    </location>
</feature>
<evidence type="ECO:0000259" key="5">
    <source>
        <dbReference type="Pfam" id="PF10502"/>
    </source>
</evidence>
<dbReference type="InterPro" id="IPR036286">
    <property type="entry name" value="LexA/Signal_pep-like_sf"/>
</dbReference>
<dbReference type="PANTHER" id="PTHR43390:SF1">
    <property type="entry name" value="CHLOROPLAST PROCESSING PEPTIDASE"/>
    <property type="match status" value="1"/>
</dbReference>
<dbReference type="SUPFAM" id="SSF51306">
    <property type="entry name" value="LexA/Signal peptidase"/>
    <property type="match status" value="2"/>
</dbReference>
<evidence type="ECO:0000313" key="7">
    <source>
        <dbReference type="Proteomes" id="UP000251835"/>
    </source>
</evidence>
<evidence type="ECO:0000256" key="1">
    <source>
        <dbReference type="ARBA" id="ARBA00009370"/>
    </source>
</evidence>
<feature type="active site" evidence="3">
    <location>
        <position position="230"/>
    </location>
</feature>
<dbReference type="InterPro" id="IPR019533">
    <property type="entry name" value="Peptidase_S26"/>
</dbReference>
<dbReference type="GO" id="GO:0004252">
    <property type="term" value="F:serine-type endopeptidase activity"/>
    <property type="evidence" value="ECO:0007669"/>
    <property type="project" value="InterPro"/>
</dbReference>
<dbReference type="Gene3D" id="2.10.109.10">
    <property type="entry name" value="Umud Fragment, subunit A"/>
    <property type="match status" value="2"/>
</dbReference>
<evidence type="ECO:0000256" key="2">
    <source>
        <dbReference type="ARBA" id="ARBA00019232"/>
    </source>
</evidence>
<dbReference type="PRINTS" id="PR00727">
    <property type="entry name" value="LEADERPTASE"/>
</dbReference>
<comment type="catalytic activity">
    <reaction evidence="4">
        <text>Cleavage of hydrophobic, N-terminal signal or leader sequences from secreted and periplasmic proteins.</text>
        <dbReference type="EC" id="3.4.21.89"/>
    </reaction>
</comment>
<evidence type="ECO:0000313" key="6">
    <source>
        <dbReference type="EMBL" id="PVX50922.1"/>
    </source>
</evidence>
<dbReference type="GO" id="GO:0006465">
    <property type="term" value="P:signal peptide processing"/>
    <property type="evidence" value="ECO:0007669"/>
    <property type="project" value="InterPro"/>
</dbReference>
<keyword evidence="7" id="KW-1185">Reference proteome</keyword>
<protein>
    <recommendedName>
        <fullName evidence="2 4">Signal peptidase I</fullName>
        <ecNumber evidence="4">3.4.21.89</ecNumber>
    </recommendedName>
</protein>
<name>A0A7L4UQP8_BALHA</name>
<dbReference type="EC" id="3.4.21.89" evidence="4"/>
<accession>A0A7L4UQP8</accession>
<gene>
    <name evidence="6" type="ORF">C7377_1245</name>
</gene>
<feature type="transmembrane region" description="Helical" evidence="4">
    <location>
        <begin position="63"/>
        <end position="89"/>
    </location>
</feature>
<reference evidence="6 7" key="1">
    <citation type="submission" date="2018-05" db="EMBL/GenBank/DDBJ databases">
        <title>Genomic Encyclopedia of Type Strains, Phase IV (KMG-IV): sequencing the most valuable type-strain genomes for metagenomic binning, comparative biology and taxonomic classification.</title>
        <authorList>
            <person name="Goeker M."/>
        </authorList>
    </citation>
    <scope>NUCLEOTIDE SEQUENCE [LARGE SCALE GENOMIC DNA]</scope>
    <source>
        <strain evidence="6 7">DSM 28579</strain>
    </source>
</reference>
<feature type="transmembrane region" description="Helical" evidence="4">
    <location>
        <begin position="12"/>
        <end position="42"/>
    </location>
</feature>
<comment type="subcellular location">
    <subcellularLocation>
        <location evidence="4">Membrane</location>
        <topology evidence="4">Single-pass type II membrane protein</topology>
    </subcellularLocation>
</comment>
<comment type="similarity">
    <text evidence="1 4">Belongs to the peptidase S26 family.</text>
</comment>